<feature type="coiled-coil region" evidence="2">
    <location>
        <begin position="534"/>
        <end position="586"/>
    </location>
</feature>
<dbReference type="Pfam" id="PF13424">
    <property type="entry name" value="TPR_12"/>
    <property type="match status" value="1"/>
</dbReference>
<dbReference type="Proteomes" id="UP000266178">
    <property type="component" value="Unassembled WGS sequence"/>
</dbReference>
<feature type="domain" description="CHAT" evidence="3">
    <location>
        <begin position="676"/>
        <end position="931"/>
    </location>
</feature>
<dbReference type="Pfam" id="PF12770">
    <property type="entry name" value="CHAT"/>
    <property type="match status" value="1"/>
</dbReference>
<dbReference type="EMBL" id="QWLB01000018">
    <property type="protein sequence ID" value="RIH92524.1"/>
    <property type="molecule type" value="Genomic_DNA"/>
</dbReference>
<dbReference type="SMART" id="SM00028">
    <property type="entry name" value="TPR"/>
    <property type="match status" value="5"/>
</dbReference>
<comment type="caution">
    <text evidence="4">The sequence shown here is derived from an EMBL/GenBank/DDBJ whole genome shotgun (WGS) entry which is preliminary data.</text>
</comment>
<dbReference type="InterPro" id="IPR011990">
    <property type="entry name" value="TPR-like_helical_dom_sf"/>
</dbReference>
<dbReference type="OrthoDB" id="9761935at2"/>
<dbReference type="PROSITE" id="PS50005">
    <property type="entry name" value="TPR"/>
    <property type="match status" value="1"/>
</dbReference>
<gene>
    <name evidence="4" type="ORF">Mgrana_01556</name>
</gene>
<evidence type="ECO:0000256" key="2">
    <source>
        <dbReference type="SAM" id="Coils"/>
    </source>
</evidence>
<dbReference type="RefSeq" id="WP_119357045.1">
    <property type="nucleotide sequence ID" value="NZ_BJXM01000008.1"/>
</dbReference>
<dbReference type="InterPro" id="IPR024983">
    <property type="entry name" value="CHAT_dom"/>
</dbReference>
<dbReference type="InterPro" id="IPR019734">
    <property type="entry name" value="TPR_rpt"/>
</dbReference>
<protein>
    <submittedName>
        <fullName evidence="4">CHAT domain protein</fullName>
    </submittedName>
</protein>
<dbReference type="Gene3D" id="1.25.40.10">
    <property type="entry name" value="Tetratricopeptide repeat domain"/>
    <property type="match status" value="2"/>
</dbReference>
<keyword evidence="1" id="KW-0802">TPR repeat</keyword>
<dbReference type="SUPFAM" id="SSF48452">
    <property type="entry name" value="TPR-like"/>
    <property type="match status" value="2"/>
</dbReference>
<organism evidence="4 5">
    <name type="scientific">Meiothermus granaticius NBRC 107808</name>
    <dbReference type="NCBI Taxonomy" id="1227551"/>
    <lineage>
        <taxon>Bacteria</taxon>
        <taxon>Thermotogati</taxon>
        <taxon>Deinococcota</taxon>
        <taxon>Deinococci</taxon>
        <taxon>Thermales</taxon>
        <taxon>Thermaceae</taxon>
        <taxon>Meiothermus</taxon>
    </lineage>
</organism>
<proteinExistence type="predicted"/>
<dbReference type="PANTHER" id="PTHR10098">
    <property type="entry name" value="RAPSYN-RELATED"/>
    <property type="match status" value="1"/>
</dbReference>
<name>A0A399F784_9DEIN</name>
<reference evidence="4 5" key="1">
    <citation type="submission" date="2018-08" db="EMBL/GenBank/DDBJ databases">
        <title>Meiothermus granaticius genome AF-68 sequencing project.</title>
        <authorList>
            <person name="Da Costa M.S."/>
            <person name="Albuquerque L."/>
            <person name="Raposo P."/>
            <person name="Froufe H.J.C."/>
            <person name="Barroso C.S."/>
            <person name="Egas C."/>
        </authorList>
    </citation>
    <scope>NUCLEOTIDE SEQUENCE [LARGE SCALE GENOMIC DNA]</scope>
    <source>
        <strain evidence="4 5">AF-68</strain>
    </source>
</reference>
<sequence>MHPETAVQFLLTEPEPQARAEYLAAHPPDIGLIEALKAQVDRYKDTDSALALLAGERAAEAAVYVDDPRAQPLGEWALALGLTVRGDFTAAIPHYEQARARFTALGLNEEAARAAVRQVQALAMMGDLSGARELAEQTREVFLRLGLLRDAANVGINLGIILSRLGRIPEAEAALRGALEGLLAIGDELGVAKAHSNLGQLYQQQDRLSEAVGEFETALEIFRRRGQVQLEAGTSLNLALLYRKEGRLTVALGLLDRVRQTYGDQAHPDAVFAGLEEARTYLELNLLDEAERLAEELVETFAQRRMGLEQAEALVVLGLAQAKAHRLGPARARLEQAEGLWKRLGNRLQAALTGVYIANLRLQEGRNGDWSALEAAVLGSARAAADLTEMPSAKALGLSIMAESLLEMGNPSRARLALEEATALLSGLEVPGLQIRLEGLLGRAALPADPEAAEAHFKQAIALLEGVRSGLGVDEFRTAYLGDKLDAYANLVDLLLDAHRDVEAFEYAERAKSRALVELLAARGEQEEPQEAQNERLEQELAQARSWLDRLLLAEGAFDRDRQARVAEAENRVLRLLRELERQGRSGLAPLSQIGLEEFQKVCPPDMVLLEYFSTARGLVAFVLEGQALRGVRELGSLAEITQALERLEFFLHRVAQGEPFAQIYGEEVLQASVNEQLRALHRLLLEPLNLSLEGRSLLVVPHGLLHRVPFAALLGERGYLLDQAEVSLAPSAALYTLWRRRKGSPKGPLVAFGVPLEGLPQATEEVEAIARIARQAHKFTGAAASMGHFFDQAETAQVLHLATHGAFRPDNPMFSGLRLSDGWLTARDLYRLRLRAELVVLSACETGVSTPVGGDELLGLARGFLFAGAPCLVASLWPVRDEVTALLMAEFYRHLQAGATVSSALRTAQQTLRKAYPNPYYWAAFGITGDAERRVSI</sequence>
<evidence type="ECO:0000313" key="4">
    <source>
        <dbReference type="EMBL" id="RIH92524.1"/>
    </source>
</evidence>
<evidence type="ECO:0000259" key="3">
    <source>
        <dbReference type="Pfam" id="PF12770"/>
    </source>
</evidence>
<accession>A0A399F784</accession>
<keyword evidence="2" id="KW-0175">Coiled coil</keyword>
<feature type="repeat" description="TPR" evidence="1">
    <location>
        <begin position="192"/>
        <end position="225"/>
    </location>
</feature>
<evidence type="ECO:0000313" key="5">
    <source>
        <dbReference type="Proteomes" id="UP000266178"/>
    </source>
</evidence>
<dbReference type="AlphaFoldDB" id="A0A399F784"/>
<dbReference type="PANTHER" id="PTHR10098:SF108">
    <property type="entry name" value="TETRATRICOPEPTIDE REPEAT PROTEIN 28"/>
    <property type="match status" value="1"/>
</dbReference>
<keyword evidence="5" id="KW-1185">Reference proteome</keyword>
<evidence type="ECO:0000256" key="1">
    <source>
        <dbReference type="PROSITE-ProRule" id="PRU00339"/>
    </source>
</evidence>